<dbReference type="Proteomes" id="UP001597545">
    <property type="component" value="Unassembled WGS sequence"/>
</dbReference>
<keyword evidence="3" id="KW-1185">Reference proteome</keyword>
<evidence type="ECO:0000313" key="2">
    <source>
        <dbReference type="EMBL" id="MFD2549251.1"/>
    </source>
</evidence>
<reference evidence="3" key="1">
    <citation type="journal article" date="2019" name="Int. J. Syst. Evol. Microbiol.">
        <title>The Global Catalogue of Microorganisms (GCM) 10K type strain sequencing project: providing services to taxonomists for standard genome sequencing and annotation.</title>
        <authorList>
            <consortium name="The Broad Institute Genomics Platform"/>
            <consortium name="The Broad Institute Genome Sequencing Center for Infectious Disease"/>
            <person name="Wu L."/>
            <person name="Ma J."/>
        </authorList>
    </citation>
    <scope>NUCLEOTIDE SEQUENCE [LARGE SCALE GENOMIC DNA]</scope>
    <source>
        <strain evidence="3">KCTC 42662</strain>
    </source>
</reference>
<organism evidence="2 3">
    <name type="scientific">Sphingobacterium suaedae</name>
    <dbReference type="NCBI Taxonomy" id="1686402"/>
    <lineage>
        <taxon>Bacteria</taxon>
        <taxon>Pseudomonadati</taxon>
        <taxon>Bacteroidota</taxon>
        <taxon>Sphingobacteriia</taxon>
        <taxon>Sphingobacteriales</taxon>
        <taxon>Sphingobacteriaceae</taxon>
        <taxon>Sphingobacterium</taxon>
    </lineage>
</organism>
<sequence length="259" mass="30439">MRFFLFISLTVLLTIFQDARAQNVKRQTDKHVVHQQERMVHKQWNRKKFTPTKGFLGLNYHYWLTWAWHPQYPKTDRRPLSGTGPQTLRMGLVLAMQQTDQAYRKHADTIRHVATSEGINLMGISGIADPLWMLYYRREFSGLLDSAETDILKGTSAGVQDYLKRKGLYSWYVEEREQLKERLSSARTTLLDRGSRILSYHHMLTQYRALQSNWEAKMSYAAKYLSLIKRYKNQEVTSDGLHKDRSDIEIAESILRKAH</sequence>
<evidence type="ECO:0008006" key="4">
    <source>
        <dbReference type="Google" id="ProtNLM"/>
    </source>
</evidence>
<accession>A0ABW5KJU8</accession>
<comment type="caution">
    <text evidence="2">The sequence shown here is derived from an EMBL/GenBank/DDBJ whole genome shotgun (WGS) entry which is preliminary data.</text>
</comment>
<proteinExistence type="predicted"/>
<protein>
    <recommendedName>
        <fullName evidence="4">DUF5045 domain-containing protein</fullName>
    </recommendedName>
</protein>
<feature type="chain" id="PRO_5046126495" description="DUF5045 domain-containing protein" evidence="1">
    <location>
        <begin position="22"/>
        <end position="259"/>
    </location>
</feature>
<dbReference type="RefSeq" id="WP_380932275.1">
    <property type="nucleotide sequence ID" value="NZ_JBHUEG010000012.1"/>
</dbReference>
<gene>
    <name evidence="2" type="ORF">ACFSR5_16505</name>
</gene>
<evidence type="ECO:0000256" key="1">
    <source>
        <dbReference type="SAM" id="SignalP"/>
    </source>
</evidence>
<name>A0ABW5KJU8_9SPHI</name>
<evidence type="ECO:0000313" key="3">
    <source>
        <dbReference type="Proteomes" id="UP001597545"/>
    </source>
</evidence>
<keyword evidence="1" id="KW-0732">Signal</keyword>
<feature type="signal peptide" evidence="1">
    <location>
        <begin position="1"/>
        <end position="21"/>
    </location>
</feature>
<dbReference type="EMBL" id="JBHULR010000015">
    <property type="protein sequence ID" value="MFD2549251.1"/>
    <property type="molecule type" value="Genomic_DNA"/>
</dbReference>